<accession>B4HUW1</accession>
<keyword evidence="3" id="KW-1185">Reference proteome</keyword>
<dbReference type="EMBL" id="CH480817">
    <property type="protein sequence ID" value="EDW50732.1"/>
    <property type="molecule type" value="Genomic_DNA"/>
</dbReference>
<gene>
    <name evidence="2" type="primary">Dsec\GM19357</name>
    <name evidence="2" type="ORF">Dsec_GM19357</name>
</gene>
<evidence type="ECO:0000313" key="2">
    <source>
        <dbReference type="EMBL" id="EDW50732.1"/>
    </source>
</evidence>
<protein>
    <submittedName>
        <fullName evidence="2">GM19357</fullName>
    </submittedName>
</protein>
<dbReference type="Proteomes" id="UP000001292">
    <property type="component" value="Unassembled WGS sequence"/>
</dbReference>
<proteinExistence type="predicted"/>
<evidence type="ECO:0000313" key="3">
    <source>
        <dbReference type="Proteomes" id="UP000001292"/>
    </source>
</evidence>
<feature type="region of interest" description="Disordered" evidence="1">
    <location>
        <begin position="1"/>
        <end position="22"/>
    </location>
</feature>
<dbReference type="AlphaFoldDB" id="B4HUW1"/>
<dbReference type="HOGENOM" id="CLU_2944159_0_0_1"/>
<reference evidence="2 3" key="1">
    <citation type="journal article" date="2007" name="Nature">
        <title>Evolution of genes and genomes on the Drosophila phylogeny.</title>
        <authorList>
            <consortium name="Drosophila 12 Genomes Consortium"/>
            <person name="Clark A.G."/>
            <person name="Eisen M.B."/>
            <person name="Smith D.R."/>
            <person name="Bergman C.M."/>
            <person name="Oliver B."/>
            <person name="Markow T.A."/>
            <person name="Kaufman T.C."/>
            <person name="Kellis M."/>
            <person name="Gelbart W."/>
            <person name="Iyer V.N."/>
            <person name="Pollard D.A."/>
            <person name="Sackton T.B."/>
            <person name="Larracuente A.M."/>
            <person name="Singh N.D."/>
            <person name="Abad J.P."/>
            <person name="Abt D.N."/>
            <person name="Adryan B."/>
            <person name="Aguade M."/>
            <person name="Akashi H."/>
            <person name="Anderson W.W."/>
            <person name="Aquadro C.F."/>
            <person name="Ardell D.H."/>
            <person name="Arguello R."/>
            <person name="Artieri C.G."/>
            <person name="Barbash D.A."/>
            <person name="Barker D."/>
            <person name="Barsanti P."/>
            <person name="Batterham P."/>
            <person name="Batzoglou S."/>
            <person name="Begun D."/>
            <person name="Bhutkar A."/>
            <person name="Blanco E."/>
            <person name="Bosak S.A."/>
            <person name="Bradley R.K."/>
            <person name="Brand A.D."/>
            <person name="Brent M.R."/>
            <person name="Brooks A.N."/>
            <person name="Brown R.H."/>
            <person name="Butlin R.K."/>
            <person name="Caggese C."/>
            <person name="Calvi B.R."/>
            <person name="Bernardo de Carvalho A."/>
            <person name="Caspi A."/>
            <person name="Castrezana S."/>
            <person name="Celniker S.E."/>
            <person name="Chang J.L."/>
            <person name="Chapple C."/>
            <person name="Chatterji S."/>
            <person name="Chinwalla A."/>
            <person name="Civetta A."/>
            <person name="Clifton S.W."/>
            <person name="Comeron J.M."/>
            <person name="Costello J.C."/>
            <person name="Coyne J.A."/>
            <person name="Daub J."/>
            <person name="David R.G."/>
            <person name="Delcher A.L."/>
            <person name="Delehaunty K."/>
            <person name="Do C.B."/>
            <person name="Ebling H."/>
            <person name="Edwards K."/>
            <person name="Eickbush T."/>
            <person name="Evans J.D."/>
            <person name="Filipski A."/>
            <person name="Findeiss S."/>
            <person name="Freyhult E."/>
            <person name="Fulton L."/>
            <person name="Fulton R."/>
            <person name="Garcia A.C."/>
            <person name="Gardiner A."/>
            <person name="Garfield D.A."/>
            <person name="Garvin B.E."/>
            <person name="Gibson G."/>
            <person name="Gilbert D."/>
            <person name="Gnerre S."/>
            <person name="Godfrey J."/>
            <person name="Good R."/>
            <person name="Gotea V."/>
            <person name="Gravely B."/>
            <person name="Greenberg A.J."/>
            <person name="Griffiths-Jones S."/>
            <person name="Gross S."/>
            <person name="Guigo R."/>
            <person name="Gustafson E.A."/>
            <person name="Haerty W."/>
            <person name="Hahn M.W."/>
            <person name="Halligan D.L."/>
            <person name="Halpern A.L."/>
            <person name="Halter G.M."/>
            <person name="Han M.V."/>
            <person name="Heger A."/>
            <person name="Hillier L."/>
            <person name="Hinrichs A.S."/>
            <person name="Holmes I."/>
            <person name="Hoskins R.A."/>
            <person name="Hubisz M.J."/>
            <person name="Hultmark D."/>
            <person name="Huntley M.A."/>
            <person name="Jaffe D.B."/>
            <person name="Jagadeeshan S."/>
            <person name="Jeck W.R."/>
            <person name="Johnson J."/>
            <person name="Jones C.D."/>
            <person name="Jordan W.C."/>
            <person name="Karpen G.H."/>
            <person name="Kataoka E."/>
            <person name="Keightley P.D."/>
            <person name="Kheradpour P."/>
            <person name="Kirkness E.F."/>
            <person name="Koerich L.B."/>
            <person name="Kristiansen K."/>
            <person name="Kudrna D."/>
            <person name="Kulathinal R.J."/>
            <person name="Kumar S."/>
            <person name="Kwok R."/>
            <person name="Lander E."/>
            <person name="Langley C.H."/>
            <person name="Lapoint R."/>
            <person name="Lazzaro B.P."/>
            <person name="Lee S.J."/>
            <person name="Levesque L."/>
            <person name="Li R."/>
            <person name="Lin C.F."/>
            <person name="Lin M.F."/>
            <person name="Lindblad-Toh K."/>
            <person name="Llopart A."/>
            <person name="Long M."/>
            <person name="Low L."/>
            <person name="Lozovsky E."/>
            <person name="Lu J."/>
            <person name="Luo M."/>
            <person name="Machado C.A."/>
            <person name="Makalowski W."/>
            <person name="Marzo M."/>
            <person name="Matsuda M."/>
            <person name="Matzkin L."/>
            <person name="McAllister B."/>
            <person name="McBride C.S."/>
            <person name="McKernan B."/>
            <person name="McKernan K."/>
            <person name="Mendez-Lago M."/>
            <person name="Minx P."/>
            <person name="Mollenhauer M.U."/>
            <person name="Montooth K."/>
            <person name="Mount S.M."/>
            <person name="Mu X."/>
            <person name="Myers E."/>
            <person name="Negre B."/>
            <person name="Newfeld S."/>
            <person name="Nielsen R."/>
            <person name="Noor M.A."/>
            <person name="O'Grady P."/>
            <person name="Pachter L."/>
            <person name="Papaceit M."/>
            <person name="Parisi M.J."/>
            <person name="Parisi M."/>
            <person name="Parts L."/>
            <person name="Pedersen J.S."/>
            <person name="Pesole G."/>
            <person name="Phillippy A.M."/>
            <person name="Ponting C.P."/>
            <person name="Pop M."/>
            <person name="Porcelli D."/>
            <person name="Powell J.R."/>
            <person name="Prohaska S."/>
            <person name="Pruitt K."/>
            <person name="Puig M."/>
            <person name="Quesneville H."/>
            <person name="Ram K.R."/>
            <person name="Rand D."/>
            <person name="Rasmussen M.D."/>
            <person name="Reed L.K."/>
            <person name="Reenan R."/>
            <person name="Reily A."/>
            <person name="Remington K.A."/>
            <person name="Rieger T.T."/>
            <person name="Ritchie M.G."/>
            <person name="Robin C."/>
            <person name="Rogers Y.H."/>
            <person name="Rohde C."/>
            <person name="Rozas J."/>
            <person name="Rubenfield M.J."/>
            <person name="Ruiz A."/>
            <person name="Russo S."/>
            <person name="Salzberg S.L."/>
            <person name="Sanchez-Gracia A."/>
            <person name="Saranga D.J."/>
            <person name="Sato H."/>
            <person name="Schaeffer S.W."/>
            <person name="Schatz M.C."/>
            <person name="Schlenke T."/>
            <person name="Schwartz R."/>
            <person name="Segarra C."/>
            <person name="Singh R.S."/>
            <person name="Sirot L."/>
            <person name="Sirota M."/>
            <person name="Sisneros N.B."/>
            <person name="Smith C.D."/>
            <person name="Smith T.F."/>
            <person name="Spieth J."/>
            <person name="Stage D.E."/>
            <person name="Stark A."/>
            <person name="Stephan W."/>
            <person name="Strausberg R.L."/>
            <person name="Strempel S."/>
            <person name="Sturgill D."/>
            <person name="Sutton G."/>
            <person name="Sutton G.G."/>
            <person name="Tao W."/>
            <person name="Teichmann S."/>
            <person name="Tobari Y.N."/>
            <person name="Tomimura Y."/>
            <person name="Tsolas J.M."/>
            <person name="Valente V.L."/>
            <person name="Venter E."/>
            <person name="Venter J.C."/>
            <person name="Vicario S."/>
            <person name="Vieira F.G."/>
            <person name="Vilella A.J."/>
            <person name="Villasante A."/>
            <person name="Walenz B."/>
            <person name="Wang J."/>
            <person name="Wasserman M."/>
            <person name="Watts T."/>
            <person name="Wilson D."/>
            <person name="Wilson R.K."/>
            <person name="Wing R.A."/>
            <person name="Wolfner M.F."/>
            <person name="Wong A."/>
            <person name="Wong G.K."/>
            <person name="Wu C.I."/>
            <person name="Wu G."/>
            <person name="Yamamoto D."/>
            <person name="Yang H.P."/>
            <person name="Yang S.P."/>
            <person name="Yorke J.A."/>
            <person name="Yoshida K."/>
            <person name="Zdobnov E."/>
            <person name="Zhang P."/>
            <person name="Zhang Y."/>
            <person name="Zimin A.V."/>
            <person name="Baldwin J."/>
            <person name="Abdouelleil A."/>
            <person name="Abdulkadir J."/>
            <person name="Abebe A."/>
            <person name="Abera B."/>
            <person name="Abreu J."/>
            <person name="Acer S.C."/>
            <person name="Aftuck L."/>
            <person name="Alexander A."/>
            <person name="An P."/>
            <person name="Anderson E."/>
            <person name="Anderson S."/>
            <person name="Arachi H."/>
            <person name="Azer M."/>
            <person name="Bachantsang P."/>
            <person name="Barry A."/>
            <person name="Bayul T."/>
            <person name="Berlin A."/>
            <person name="Bessette D."/>
            <person name="Bloom T."/>
            <person name="Blye J."/>
            <person name="Boguslavskiy L."/>
            <person name="Bonnet C."/>
            <person name="Boukhgalter B."/>
            <person name="Bourzgui I."/>
            <person name="Brown A."/>
            <person name="Cahill P."/>
            <person name="Channer S."/>
            <person name="Cheshatsang Y."/>
            <person name="Chuda L."/>
            <person name="Citroen M."/>
            <person name="Collymore A."/>
            <person name="Cooke P."/>
            <person name="Costello M."/>
            <person name="D'Aco K."/>
            <person name="Daza R."/>
            <person name="De Haan G."/>
            <person name="DeGray S."/>
            <person name="DeMaso C."/>
            <person name="Dhargay N."/>
            <person name="Dooley K."/>
            <person name="Dooley E."/>
            <person name="Doricent M."/>
            <person name="Dorje P."/>
            <person name="Dorjee K."/>
            <person name="Dupes A."/>
            <person name="Elong R."/>
            <person name="Falk J."/>
            <person name="Farina A."/>
            <person name="Faro S."/>
            <person name="Ferguson D."/>
            <person name="Fisher S."/>
            <person name="Foley C.D."/>
            <person name="Franke A."/>
            <person name="Friedrich D."/>
            <person name="Gadbois L."/>
            <person name="Gearin G."/>
            <person name="Gearin C.R."/>
            <person name="Giannoukos G."/>
            <person name="Goode T."/>
            <person name="Graham J."/>
            <person name="Grandbois E."/>
            <person name="Grewal S."/>
            <person name="Gyaltsen K."/>
            <person name="Hafez N."/>
            <person name="Hagos B."/>
            <person name="Hall J."/>
            <person name="Henson C."/>
            <person name="Hollinger A."/>
            <person name="Honan T."/>
            <person name="Huard M.D."/>
            <person name="Hughes L."/>
            <person name="Hurhula B."/>
            <person name="Husby M.E."/>
            <person name="Kamat A."/>
            <person name="Kanga B."/>
            <person name="Kashin S."/>
            <person name="Khazanovich D."/>
            <person name="Kisner P."/>
            <person name="Lance K."/>
            <person name="Lara M."/>
            <person name="Lee W."/>
            <person name="Lennon N."/>
            <person name="Letendre F."/>
            <person name="LeVine R."/>
            <person name="Lipovsky A."/>
            <person name="Liu X."/>
            <person name="Liu J."/>
            <person name="Liu S."/>
            <person name="Lokyitsang T."/>
            <person name="Lokyitsang Y."/>
            <person name="Lubonja R."/>
            <person name="Lui A."/>
            <person name="MacDonald P."/>
            <person name="Magnisalis V."/>
            <person name="Maru K."/>
            <person name="Matthews C."/>
            <person name="McCusker W."/>
            <person name="McDonough S."/>
            <person name="Mehta T."/>
            <person name="Meldrim J."/>
            <person name="Meneus L."/>
            <person name="Mihai O."/>
            <person name="Mihalev A."/>
            <person name="Mihova T."/>
            <person name="Mittelman R."/>
            <person name="Mlenga V."/>
            <person name="Montmayeur A."/>
            <person name="Mulrain L."/>
            <person name="Navidi A."/>
            <person name="Naylor J."/>
            <person name="Negash T."/>
            <person name="Nguyen T."/>
            <person name="Nguyen N."/>
            <person name="Nicol R."/>
            <person name="Norbu C."/>
            <person name="Norbu N."/>
            <person name="Novod N."/>
            <person name="O'Neill B."/>
            <person name="Osman S."/>
            <person name="Markiewicz E."/>
            <person name="Oyono O.L."/>
            <person name="Patti C."/>
            <person name="Phunkhang P."/>
            <person name="Pierre F."/>
            <person name="Priest M."/>
            <person name="Raghuraman S."/>
            <person name="Rege F."/>
            <person name="Reyes R."/>
            <person name="Rise C."/>
            <person name="Rogov P."/>
            <person name="Ross K."/>
            <person name="Ryan E."/>
            <person name="Settipalli S."/>
            <person name="Shea T."/>
            <person name="Sherpa N."/>
            <person name="Shi L."/>
            <person name="Shih D."/>
            <person name="Sparrow T."/>
            <person name="Spaulding J."/>
            <person name="Stalker J."/>
            <person name="Stange-Thomann N."/>
            <person name="Stavropoulos S."/>
            <person name="Stone C."/>
            <person name="Strader C."/>
            <person name="Tesfaye S."/>
            <person name="Thomson T."/>
            <person name="Thoulutsang Y."/>
            <person name="Thoulutsang D."/>
            <person name="Topham K."/>
            <person name="Topping I."/>
            <person name="Tsamla T."/>
            <person name="Vassiliev H."/>
            <person name="Vo A."/>
            <person name="Wangchuk T."/>
            <person name="Wangdi T."/>
            <person name="Weiand M."/>
            <person name="Wilkinson J."/>
            <person name="Wilson A."/>
            <person name="Yadav S."/>
            <person name="Young G."/>
            <person name="Yu Q."/>
            <person name="Zembek L."/>
            <person name="Zhong D."/>
            <person name="Zimmer A."/>
            <person name="Zwirko Z."/>
            <person name="Jaffe D.B."/>
            <person name="Alvarez P."/>
            <person name="Brockman W."/>
            <person name="Butler J."/>
            <person name="Chin C."/>
            <person name="Gnerre S."/>
            <person name="Grabherr M."/>
            <person name="Kleber M."/>
            <person name="Mauceli E."/>
            <person name="MacCallum I."/>
        </authorList>
    </citation>
    <scope>NUCLEOTIDE SEQUENCE [LARGE SCALE GENOMIC DNA]</scope>
    <source>
        <strain evidence="3">Rob3c / Tucson 14021-0248.25</strain>
    </source>
</reference>
<evidence type="ECO:0000256" key="1">
    <source>
        <dbReference type="SAM" id="MobiDB-lite"/>
    </source>
</evidence>
<sequence length="60" mass="6489">MFVADNSRSSRSKSRSNSLSSRLSLQLEVEQVCAMVMPSAGLWHTPPAILANELTQVLSG</sequence>
<organism evidence="3">
    <name type="scientific">Drosophila sechellia</name>
    <name type="common">Fruit fly</name>
    <dbReference type="NCBI Taxonomy" id="7238"/>
    <lineage>
        <taxon>Eukaryota</taxon>
        <taxon>Metazoa</taxon>
        <taxon>Ecdysozoa</taxon>
        <taxon>Arthropoda</taxon>
        <taxon>Hexapoda</taxon>
        <taxon>Insecta</taxon>
        <taxon>Pterygota</taxon>
        <taxon>Neoptera</taxon>
        <taxon>Endopterygota</taxon>
        <taxon>Diptera</taxon>
        <taxon>Brachycera</taxon>
        <taxon>Muscomorpha</taxon>
        <taxon>Ephydroidea</taxon>
        <taxon>Drosophilidae</taxon>
        <taxon>Drosophila</taxon>
        <taxon>Sophophora</taxon>
    </lineage>
</organism>
<name>B4HUW1_DROSE</name>